<protein>
    <submittedName>
        <fullName evidence="1">Uncharacterized protein</fullName>
    </submittedName>
</protein>
<organism evidence="1">
    <name type="scientific">Moorena producens (strain JHB)</name>
    <dbReference type="NCBI Taxonomy" id="1454205"/>
    <lineage>
        <taxon>Bacteria</taxon>
        <taxon>Bacillati</taxon>
        <taxon>Cyanobacteriota</taxon>
        <taxon>Cyanophyceae</taxon>
        <taxon>Coleofasciculales</taxon>
        <taxon>Coleofasciculaceae</taxon>
        <taxon>Moorena</taxon>
    </lineage>
</organism>
<evidence type="ECO:0000313" key="1">
    <source>
        <dbReference type="EMBL" id="WAN69343.1"/>
    </source>
</evidence>
<gene>
    <name evidence="1" type="ORF">BJP36_05750</name>
</gene>
<reference evidence="1" key="2">
    <citation type="submission" date="2022-10" db="EMBL/GenBank/DDBJ databases">
        <authorList>
            <person name="Ngo T.-E."/>
        </authorList>
    </citation>
    <scope>NUCLEOTIDE SEQUENCE</scope>
    <source>
        <strain evidence="1">JHB</strain>
    </source>
</reference>
<dbReference type="EMBL" id="CP017708">
    <property type="protein sequence ID" value="WAN69343.1"/>
    <property type="molecule type" value="Genomic_DNA"/>
</dbReference>
<dbReference type="AlphaFoldDB" id="A0A9Q9STH3"/>
<proteinExistence type="predicted"/>
<accession>A0A9Q9STH3</accession>
<name>A0A9Q9STH3_MOOP1</name>
<sequence length="146" mass="16289">MGRWGDGEMGRVWEVWGDGEMGRWGDREMGSGGSDRVFHSYEVHRIFSLFPLFPSWEGLGVGSCSLFPIPDSRFPIPDSRFPTPDSLGALSVGELNSPRVAPLPTPDSRLPRCAFRWRIKFATGRTAPDSLFPTPYSLLPYDSINP</sequence>
<dbReference type="Proteomes" id="UP000176944">
    <property type="component" value="Chromosome"/>
</dbReference>
<reference evidence="1" key="1">
    <citation type="journal article" date="2017" name="Proc. Natl. Acad. Sci. U.S.A.">
        <title>Comparative genomics uncovers the prolific and distinctive metabolic potential of the cyanobacterial genus Moorea.</title>
        <authorList>
            <person name="Leao T."/>
            <person name="Castelao G."/>
            <person name="Korobeynikov A."/>
            <person name="Monroe E.A."/>
            <person name="Podell S."/>
            <person name="Glukhov E."/>
            <person name="Allen E.E."/>
            <person name="Gerwick W.H."/>
            <person name="Gerwick L."/>
        </authorList>
    </citation>
    <scope>NUCLEOTIDE SEQUENCE</scope>
    <source>
        <strain evidence="1">JHB</strain>
    </source>
</reference>